<organism evidence="3 4">
    <name type="scientific">Bordetella pseudohinzii</name>
    <dbReference type="NCBI Taxonomy" id="1331258"/>
    <lineage>
        <taxon>Bacteria</taxon>
        <taxon>Pseudomonadati</taxon>
        <taxon>Pseudomonadota</taxon>
        <taxon>Betaproteobacteria</taxon>
        <taxon>Burkholderiales</taxon>
        <taxon>Alcaligenaceae</taxon>
        <taxon>Bordetella</taxon>
    </lineage>
</organism>
<feature type="transmembrane region" description="Helical" evidence="1">
    <location>
        <begin position="169"/>
        <end position="197"/>
    </location>
</feature>
<evidence type="ECO:0000313" key="2">
    <source>
        <dbReference type="EMBL" id="ANY15354.1"/>
    </source>
</evidence>
<dbReference type="Proteomes" id="UP000053096">
    <property type="component" value="Unassembled WGS sequence"/>
</dbReference>
<dbReference type="EMBL" id="CYTV01000006">
    <property type="protein sequence ID" value="CUI87128.1"/>
    <property type="molecule type" value="Genomic_DNA"/>
</dbReference>
<name>A0A0J6C8I1_9BORD</name>
<dbReference type="KEGG" id="bpdz:BBN53_05290"/>
<gene>
    <name evidence="2" type="ORF">BBN53_05290</name>
    <name evidence="3" type="ORF">ERS370011_02651</name>
</gene>
<evidence type="ECO:0000313" key="5">
    <source>
        <dbReference type="Proteomes" id="UP000092950"/>
    </source>
</evidence>
<keyword evidence="1" id="KW-1133">Transmembrane helix</keyword>
<dbReference type="RefSeq" id="WP_043212401.1">
    <property type="nucleotide sequence ID" value="NZ_CAJGUP010000086.1"/>
</dbReference>
<reference evidence="3 4" key="1">
    <citation type="submission" date="2015-09" db="EMBL/GenBank/DDBJ databases">
        <authorList>
            <person name="Jackson K.R."/>
            <person name="Lunt B.L."/>
            <person name="Fisher J.N.B."/>
            <person name="Gardner A.V."/>
            <person name="Bailey M.E."/>
            <person name="Deus L.M."/>
            <person name="Earl A.S."/>
            <person name="Gibby P.D."/>
            <person name="Hartmann K.A."/>
            <person name="Liu J.E."/>
            <person name="Manci A.M."/>
            <person name="Nielsen D.A."/>
            <person name="Solomon M.B."/>
            <person name="Breakwell D.P."/>
            <person name="Burnett S.H."/>
            <person name="Grose J.H."/>
        </authorList>
    </citation>
    <scope>NUCLEOTIDE SEQUENCE [LARGE SCALE GENOMIC DNA]</scope>
    <source>
        <strain evidence="3 4">2789STDY5608636</strain>
    </source>
</reference>
<dbReference type="OrthoDB" id="8630857at2"/>
<accession>A0A0M7FYY2</accession>
<keyword evidence="5" id="KW-1185">Reference proteome</keyword>
<evidence type="ECO:0000256" key="1">
    <source>
        <dbReference type="SAM" id="Phobius"/>
    </source>
</evidence>
<proteinExistence type="predicted"/>
<reference evidence="2 5" key="2">
    <citation type="submission" date="2016-07" db="EMBL/GenBank/DDBJ databases">
        <title>Complete genome sequences of Bordetella pseudohinzii.</title>
        <authorList>
            <person name="Spilker T."/>
            <person name="Darrah R."/>
            <person name="LiPuma J.J."/>
        </authorList>
    </citation>
    <scope>NUCLEOTIDE SEQUENCE [LARGE SCALE GENOMIC DNA]</scope>
    <source>
        <strain evidence="2 5">HI4681</strain>
    </source>
</reference>
<keyword evidence="1" id="KW-0472">Membrane</keyword>
<dbReference type="AlphaFoldDB" id="A0A0J6C8I1"/>
<evidence type="ECO:0000313" key="4">
    <source>
        <dbReference type="Proteomes" id="UP000053096"/>
    </source>
</evidence>
<dbReference type="EMBL" id="CP016440">
    <property type="protein sequence ID" value="ANY15354.1"/>
    <property type="molecule type" value="Genomic_DNA"/>
</dbReference>
<protein>
    <submittedName>
        <fullName evidence="2">Pilus assembly protein</fullName>
    </submittedName>
</protein>
<evidence type="ECO:0000313" key="3">
    <source>
        <dbReference type="EMBL" id="CUI87128.1"/>
    </source>
</evidence>
<feature type="transmembrane region" description="Helical" evidence="1">
    <location>
        <begin position="331"/>
        <end position="350"/>
    </location>
</feature>
<sequence>MRESWWLLRLDAWRFQRARADYYAYLGALLRASDGRIALREVFARDAARYGTAHWRGRLAARWARASGTHGGDLAALWAGVAPAQDCLMLATAQAAGSAALAQGLHDLAQACRLADAARRQLGASLRTAALALAVLVCTLWAMPLFTVPRLAQVFGGLPIEHHGPQTRALFGFAAHVAWAGPLSALAAAGGLSLWVWSLGHWHGPWRGYCDGIGPWRLYRDAQAIRFLSLLEVLIRDSGSIDARLRMALMALRHYAMPWLAAHIAQMLARIDGGEVGASTFDTGLLDRELWWFMSDMMAAHGIEAGLSRARERVEQAWLPRLAAQALLWRWLLLLSTVAAMLALVFWHYAVIDELRRGLTHFYSAH</sequence>
<feature type="transmembrane region" description="Helical" evidence="1">
    <location>
        <begin position="129"/>
        <end position="149"/>
    </location>
</feature>
<dbReference type="Proteomes" id="UP000092950">
    <property type="component" value="Chromosome"/>
</dbReference>
<keyword evidence="1" id="KW-0812">Transmembrane</keyword>
<accession>A0A0J6C8I1</accession>